<feature type="compositionally biased region" description="Polar residues" evidence="2">
    <location>
        <begin position="96"/>
        <end position="107"/>
    </location>
</feature>
<keyword evidence="6" id="KW-1185">Reference proteome</keyword>
<accession>A0A9W9VHA7</accession>
<feature type="domain" description="Dynamin N-terminal" evidence="3">
    <location>
        <begin position="262"/>
        <end position="509"/>
    </location>
</feature>
<reference evidence="5" key="1">
    <citation type="submission" date="2022-11" db="EMBL/GenBank/DDBJ databases">
        <authorList>
            <person name="Petersen C."/>
        </authorList>
    </citation>
    <scope>NUCLEOTIDE SEQUENCE</scope>
    <source>
        <strain evidence="5">IBT 29864</strain>
    </source>
</reference>
<evidence type="ECO:0000259" key="4">
    <source>
        <dbReference type="Pfam" id="PF24564"/>
    </source>
</evidence>
<feature type="coiled-coil region" evidence="1">
    <location>
        <begin position="490"/>
        <end position="524"/>
    </location>
</feature>
<organism evidence="5 6">
    <name type="scientific">Penicillium cataractarum</name>
    <dbReference type="NCBI Taxonomy" id="2100454"/>
    <lineage>
        <taxon>Eukaryota</taxon>
        <taxon>Fungi</taxon>
        <taxon>Dikarya</taxon>
        <taxon>Ascomycota</taxon>
        <taxon>Pezizomycotina</taxon>
        <taxon>Eurotiomycetes</taxon>
        <taxon>Eurotiomycetidae</taxon>
        <taxon>Eurotiales</taxon>
        <taxon>Aspergillaceae</taxon>
        <taxon>Penicillium</taxon>
    </lineage>
</organism>
<name>A0A9W9VHA7_9EURO</name>
<evidence type="ECO:0008006" key="7">
    <source>
        <dbReference type="Google" id="ProtNLM"/>
    </source>
</evidence>
<dbReference type="Gene3D" id="3.40.50.300">
    <property type="entry name" value="P-loop containing nucleotide triphosphate hydrolases"/>
    <property type="match status" value="1"/>
</dbReference>
<dbReference type="Pfam" id="PF24564">
    <property type="entry name" value="DUF7605"/>
    <property type="match status" value="1"/>
</dbReference>
<dbReference type="Proteomes" id="UP001147782">
    <property type="component" value="Unassembled WGS sequence"/>
</dbReference>
<feature type="compositionally biased region" description="Acidic residues" evidence="2">
    <location>
        <begin position="178"/>
        <end position="192"/>
    </location>
</feature>
<proteinExistence type="predicted"/>
<gene>
    <name evidence="5" type="ORF">N7496_003227</name>
</gene>
<dbReference type="PANTHER" id="PTHR36681:SF3">
    <property type="entry name" value="NUCLEAR GTPASE, GERMINAL CENTER-ASSOCIATED, TANDEM DUPLICATE 3"/>
    <property type="match status" value="1"/>
</dbReference>
<dbReference type="OrthoDB" id="3598281at2759"/>
<feature type="region of interest" description="Disordered" evidence="2">
    <location>
        <begin position="13"/>
        <end position="209"/>
    </location>
</feature>
<dbReference type="PANTHER" id="PTHR36681">
    <property type="entry name" value="NUCLEAR GTPASE, GERMINAL CENTER-ASSOCIATED, TANDEM DUPLICATE 3"/>
    <property type="match status" value="1"/>
</dbReference>
<dbReference type="RefSeq" id="XP_056558370.1">
    <property type="nucleotide sequence ID" value="XM_056696158.1"/>
</dbReference>
<dbReference type="Pfam" id="PF00350">
    <property type="entry name" value="Dynamin_N"/>
    <property type="match status" value="1"/>
</dbReference>
<evidence type="ECO:0000313" key="6">
    <source>
        <dbReference type="Proteomes" id="UP001147782"/>
    </source>
</evidence>
<dbReference type="InterPro" id="IPR045063">
    <property type="entry name" value="Dynamin_N"/>
</dbReference>
<feature type="compositionally biased region" description="Polar residues" evidence="2">
    <location>
        <begin position="69"/>
        <end position="82"/>
    </location>
</feature>
<comment type="caution">
    <text evidence="5">The sequence shown here is derived from an EMBL/GenBank/DDBJ whole genome shotgun (WGS) entry which is preliminary data.</text>
</comment>
<dbReference type="InterPro" id="IPR027417">
    <property type="entry name" value="P-loop_NTPase"/>
</dbReference>
<feature type="compositionally biased region" description="Basic and acidic residues" evidence="2">
    <location>
        <begin position="144"/>
        <end position="155"/>
    </location>
</feature>
<sequence length="973" mass="109545">MSYESDFKFIFSPGPSSEGNFTPSPSQSSSLFGSHHNVQTPSSSSSGSPSLGSPFFGGQNSGGRRLFSDSFTPVASPPTESNLAPRAISSRPISVPDQSVNGNTTQEPRAFPILTGRSSSIFSNRARETAPISFHMETGSVRDIPARREINRPEETSSSSTPPASENAEGENERDAGWETEDEDENGDENEANEAGNDSFTPDPIDDQSLQDNLNAVKFQLQELSRTMNACPLTQDPQTTLHQIYQEAKKLSEFKDQETRIVGFIGETGVGKSSVINSILGQRGLARSSGASAACTSVPMEYRYVDEAHPGAYTIDAEFMNEAEVNDLLDELLRSIRRAAVPTERSIIAGENWAQYEAIGKMSHETIQSIFSDRTDLTIEYLARPGAEDEILRELKQLAMNRLIFRPGGSSSLDYHVVAGDLERCKDELDRLTRDPEDNNEHALWPFIKLIRVFLELPVLKTGLVLADLPGLRDMNYARDISAEELARGNNHFANRVKRMNVEIENLEKDTARIGRERQRARGQRKAELAVTESTNEDRIHKLRYERQAFLMNDRNNSTTRELESVIHNKPEHVNKEIKIFCVGNELYGNPPHRLAEDYRALSGVRELRSYCRSVPAEARMLSASFFIKRQVPALLHSIHQWTLTGRDSVDSARARELRRVLEKVEGDLRQDFISARGRLARTQSEVYNTFDTQVMQQLDPYFQRELKQKFVAVSENWANSYHFASYAAFCRQNGTHTTGAKGTHCWNDELMAQARPALGQRWDAIDTWIMSQRNALHQDISTSFQTVSDTLQVHLPIAPQAIGNLLSVMDYRARCIQYIFTHMVTHILQITESTRDHTLNGHNNSSLIADLMREAYNRCNQQSGRGSAKRRTDIMHAHLSNMQLYRTYTDSVQTSYLTAMNEPFVTLREKLHEQIEMISRDLRAVVVPAGEVSEVERAPGLVREFQRRLRALREVLDRASEAAQAAGHTTDQ</sequence>
<evidence type="ECO:0000256" key="1">
    <source>
        <dbReference type="SAM" id="Coils"/>
    </source>
</evidence>
<feature type="domain" description="DUF7605" evidence="4">
    <location>
        <begin position="706"/>
        <end position="885"/>
    </location>
</feature>
<evidence type="ECO:0000313" key="5">
    <source>
        <dbReference type="EMBL" id="KAJ5380799.1"/>
    </source>
</evidence>
<evidence type="ECO:0000259" key="3">
    <source>
        <dbReference type="Pfam" id="PF00350"/>
    </source>
</evidence>
<dbReference type="SUPFAM" id="SSF52540">
    <property type="entry name" value="P-loop containing nucleoside triphosphate hydrolases"/>
    <property type="match status" value="1"/>
</dbReference>
<dbReference type="GeneID" id="81435335"/>
<dbReference type="EMBL" id="JAPZBS010000002">
    <property type="protein sequence ID" value="KAJ5380799.1"/>
    <property type="molecule type" value="Genomic_DNA"/>
</dbReference>
<evidence type="ECO:0000256" key="2">
    <source>
        <dbReference type="SAM" id="MobiDB-lite"/>
    </source>
</evidence>
<dbReference type="InterPro" id="IPR056024">
    <property type="entry name" value="DUF7605"/>
</dbReference>
<dbReference type="AlphaFoldDB" id="A0A9W9VHA7"/>
<reference evidence="5" key="2">
    <citation type="journal article" date="2023" name="IMA Fungus">
        <title>Comparative genomic study of the Penicillium genus elucidates a diverse pangenome and 15 lateral gene transfer events.</title>
        <authorList>
            <person name="Petersen C."/>
            <person name="Sorensen T."/>
            <person name="Nielsen M.R."/>
            <person name="Sondergaard T.E."/>
            <person name="Sorensen J.L."/>
            <person name="Fitzpatrick D.A."/>
            <person name="Frisvad J.C."/>
            <person name="Nielsen K.L."/>
        </authorList>
    </citation>
    <scope>NUCLEOTIDE SEQUENCE</scope>
    <source>
        <strain evidence="5">IBT 29864</strain>
    </source>
</reference>
<keyword evidence="1" id="KW-0175">Coiled coil</keyword>
<feature type="compositionally biased region" description="Low complexity" evidence="2">
    <location>
        <begin position="156"/>
        <end position="167"/>
    </location>
</feature>
<feature type="compositionally biased region" description="Low complexity" evidence="2">
    <location>
        <begin position="41"/>
        <end position="58"/>
    </location>
</feature>
<protein>
    <recommendedName>
        <fullName evidence="7">G domain-containing protein</fullName>
    </recommendedName>
</protein>